<proteinExistence type="predicted"/>
<evidence type="ECO:0000256" key="4">
    <source>
        <dbReference type="ARBA" id="ARBA00023180"/>
    </source>
</evidence>
<dbReference type="Gene3D" id="3.80.10.10">
    <property type="entry name" value="Ribonuclease Inhibitor"/>
    <property type="match status" value="6"/>
</dbReference>
<keyword evidence="1" id="KW-0433">Leucine-rich repeat</keyword>
<sequence>MFLNELSKVTPQHGINEEKRHPLFMSRGDFILYTFILRSSEQSDDGCRYMKREYCEYDAICRNFVNREHYEFNGCNEYSPITLKVQLSFTETPSSGEVIPAYENYYMNLDTARSFIKDLDLSNDGFESTPPIYELKNLVSLNFSHNRLNTAKFFNKHELRSLTVLDLSYNVIGGFVPESGQVTSHDHETMENDASETPSQMYFFKSLLYLNMSNNYLTSIPIASFDSMSALKWLDLSNNYIDLLDVMSFDGIKRLEHLDLSHNRLVDLNSALLRFTELRDLYLSYNSITKLNVRDFKNLIKLRLLDLKHNSLLSLDHHIFSNTANLISVDLSYNSINTVFNDIFSSNSTSLHTVDISHNKLNNLPKSVFKGNELKKFSIQGNELEGDLERGIFDGLQNVDILDLSGQNLSAINNYAFFGCNKLTVLILANNKLINLQVNSMRLLSQLVTLDISKNKLQNIDFDKSDLRVLDSFIAKDNVISHINNDTFSNLTNLQYLDLSNNAIINIEKYAFQSLLNLINLQISNNPFDGVIGADTFKGLISLPELDLSQIHLIRFNNASLKGMNALRKVNLSSNSLTKLEYDSFSDTVAIEVIDLSKNSLTAFKINPLSLPNLNTLVIDYNNLTALTSSTFQQLLSLTKISVSNNNLSFIGNDTFRDQAALEFLDLSYNPCLSLRDFKPPTSLHNFFLSGTKADIAFANPVSLLQLVIEHTELIKINELKLMNCYHLLELDLSYNRIVQIEGDAFFSTAHLRFLDISFNELSDIKPGVFKDNEFLYSLNMSHNSLTSLSFGIFRGLRALHILDLSYNFLTSLTVELFYEAPSLKNLKVDYNNIQNIDNLDFGGISLELLSVGDNPLPCESLIKLKKKYAPFITMTSIKQDHQRENVDGITCNRGAANHSPNRNTAFNNDSNYQVMKEMKSALENNSAIQNQNILLIRNVLENSLQIQNESVNQIKTLLMNYSMSQSHNSDIFSNLSLQLKNDALELHNSTLESAEKYLKQSSNANSLLEKILNALTGTNKHQDESNVNVIDSNGTLKDRNLTETIQKWEDTISTLKTNILKEMNEKLEDFYKNHSARFDEDNIKPTNQKLTSEGTNYNSSLLFLEKTTQIVVLKRSLRNADHGRFWASSRIGSACKASGLCLNASSTISF</sequence>
<dbReference type="InterPro" id="IPR003591">
    <property type="entry name" value="Leu-rich_rpt_typical-subtyp"/>
</dbReference>
<dbReference type="SUPFAM" id="SSF52058">
    <property type="entry name" value="L domain-like"/>
    <property type="match status" value="4"/>
</dbReference>
<dbReference type="Proteomes" id="UP000299102">
    <property type="component" value="Unassembled WGS sequence"/>
</dbReference>
<evidence type="ECO:0000313" key="5">
    <source>
        <dbReference type="EMBL" id="GBP63644.1"/>
    </source>
</evidence>
<dbReference type="InterPro" id="IPR001611">
    <property type="entry name" value="Leu-rich_rpt"/>
</dbReference>
<evidence type="ECO:0000313" key="6">
    <source>
        <dbReference type="Proteomes" id="UP000299102"/>
    </source>
</evidence>
<dbReference type="EMBL" id="BGZK01000875">
    <property type="protein sequence ID" value="GBP63644.1"/>
    <property type="molecule type" value="Genomic_DNA"/>
</dbReference>
<keyword evidence="3" id="KW-0677">Repeat</keyword>
<evidence type="ECO:0000256" key="1">
    <source>
        <dbReference type="ARBA" id="ARBA00022614"/>
    </source>
</evidence>
<dbReference type="PANTHER" id="PTHR24366">
    <property type="entry name" value="IG(IMMUNOGLOBULIN) AND LRR(LEUCINE RICH REPEAT) DOMAINS"/>
    <property type="match status" value="1"/>
</dbReference>
<keyword evidence="6" id="KW-1185">Reference proteome</keyword>
<keyword evidence="4" id="KW-0325">Glycoprotein</keyword>
<dbReference type="STRING" id="151549.A0A4C1XMB4"/>
<organism evidence="5 6">
    <name type="scientific">Eumeta variegata</name>
    <name type="common">Bagworm moth</name>
    <name type="synonym">Eumeta japonica</name>
    <dbReference type="NCBI Taxonomy" id="151549"/>
    <lineage>
        <taxon>Eukaryota</taxon>
        <taxon>Metazoa</taxon>
        <taxon>Ecdysozoa</taxon>
        <taxon>Arthropoda</taxon>
        <taxon>Hexapoda</taxon>
        <taxon>Insecta</taxon>
        <taxon>Pterygota</taxon>
        <taxon>Neoptera</taxon>
        <taxon>Endopterygota</taxon>
        <taxon>Lepidoptera</taxon>
        <taxon>Glossata</taxon>
        <taxon>Ditrysia</taxon>
        <taxon>Tineoidea</taxon>
        <taxon>Psychidae</taxon>
        <taxon>Oiketicinae</taxon>
        <taxon>Eumeta</taxon>
    </lineage>
</organism>
<dbReference type="PRINTS" id="PR00019">
    <property type="entry name" value="LEURICHRPT"/>
</dbReference>
<name>A0A4C1XMB4_EUMVA</name>
<dbReference type="FunFam" id="3.80.10.10:FF:000770">
    <property type="entry name" value="Uncharacterized protein"/>
    <property type="match status" value="1"/>
</dbReference>
<evidence type="ECO:0000256" key="3">
    <source>
        <dbReference type="ARBA" id="ARBA00022737"/>
    </source>
</evidence>
<dbReference type="InterPro" id="IPR032675">
    <property type="entry name" value="LRR_dom_sf"/>
</dbReference>
<dbReference type="AlphaFoldDB" id="A0A4C1XMB4"/>
<reference evidence="5 6" key="1">
    <citation type="journal article" date="2019" name="Commun. Biol.">
        <title>The bagworm genome reveals a unique fibroin gene that provides high tensile strength.</title>
        <authorList>
            <person name="Kono N."/>
            <person name="Nakamura H."/>
            <person name="Ohtoshi R."/>
            <person name="Tomita M."/>
            <person name="Numata K."/>
            <person name="Arakawa K."/>
        </authorList>
    </citation>
    <scope>NUCLEOTIDE SEQUENCE [LARGE SCALE GENOMIC DNA]</scope>
</reference>
<gene>
    <name evidence="5" type="primary">atk</name>
    <name evidence="5" type="ORF">EVAR_47982_1</name>
</gene>
<dbReference type="SMART" id="SM00369">
    <property type="entry name" value="LRR_TYP"/>
    <property type="match status" value="20"/>
</dbReference>
<keyword evidence="2" id="KW-0732">Signal</keyword>
<evidence type="ECO:0000256" key="2">
    <source>
        <dbReference type="ARBA" id="ARBA00022729"/>
    </source>
</evidence>
<protein>
    <submittedName>
        <fullName evidence="5">Protein artichoke</fullName>
    </submittedName>
</protein>
<dbReference type="PROSITE" id="PS51450">
    <property type="entry name" value="LRR"/>
    <property type="match status" value="5"/>
</dbReference>
<comment type="caution">
    <text evidence="5">The sequence shown here is derived from an EMBL/GenBank/DDBJ whole genome shotgun (WGS) entry which is preliminary data.</text>
</comment>
<accession>A0A4C1XMB4</accession>
<dbReference type="PANTHER" id="PTHR24366:SF96">
    <property type="entry name" value="LEUCINE RICH REPEAT CONTAINING 53"/>
    <property type="match status" value="1"/>
</dbReference>
<dbReference type="OrthoDB" id="1055097at2759"/>
<dbReference type="SMART" id="SM00365">
    <property type="entry name" value="LRR_SD22"/>
    <property type="match status" value="10"/>
</dbReference>
<dbReference type="Pfam" id="PF13855">
    <property type="entry name" value="LRR_8"/>
    <property type="match status" value="5"/>
</dbReference>